<evidence type="ECO:0008006" key="5">
    <source>
        <dbReference type="Google" id="ProtNLM"/>
    </source>
</evidence>
<evidence type="ECO:0000313" key="4">
    <source>
        <dbReference type="Proteomes" id="UP000612266"/>
    </source>
</evidence>
<dbReference type="Proteomes" id="UP000501338">
    <property type="component" value="Chromosome"/>
</dbReference>
<evidence type="ECO:0000313" key="2">
    <source>
        <dbReference type="EMBL" id="QIF91968.1"/>
    </source>
</evidence>
<dbReference type="EMBL" id="JADSJR010000023">
    <property type="protein sequence ID" value="MBG2915640.1"/>
    <property type="molecule type" value="Genomic_DNA"/>
</dbReference>
<dbReference type="EMBL" id="CP047340">
    <property type="protein sequence ID" value="QIF91968.1"/>
    <property type="molecule type" value="Genomic_DNA"/>
</dbReference>
<dbReference type="RefSeq" id="WP_156734197.1">
    <property type="nucleotide sequence ID" value="NZ_CP045008.1"/>
</dbReference>
<reference evidence="1" key="2">
    <citation type="submission" date="2020-11" db="EMBL/GenBank/DDBJ databases">
        <title>Enhanced detection system for hospital associated transmission using whole genome sequencing surveillance.</title>
        <authorList>
            <person name="Harrison L.H."/>
            <person name="Van Tyne D."/>
            <person name="Marsh J.W."/>
            <person name="Griffith M.P."/>
            <person name="Snyder D.J."/>
            <person name="Cooper V.S."/>
            <person name="Mustapha M."/>
        </authorList>
    </citation>
    <scope>NUCLEOTIDE SEQUENCE</scope>
    <source>
        <strain evidence="1">PR00070</strain>
    </source>
</reference>
<reference evidence="2 3" key="1">
    <citation type="submission" date="2020-01" db="EMBL/GenBank/DDBJ databases">
        <title>The genomic epidemiology of tigecycline resistance gene tet(X) variants in a swine farm in China.</title>
        <authorList>
            <person name="Peng K."/>
            <person name="Li R."/>
        </authorList>
    </citation>
    <scope>NUCLEOTIDE SEQUENCE [LARGE SCALE GENOMIC DNA]</scope>
    <source>
        <strain evidence="2 3">ZF1</strain>
    </source>
</reference>
<organism evidence="1 4">
    <name type="scientific">Proteus terrae subsp. cibarius</name>
    <dbReference type="NCBI Taxonomy" id="626774"/>
    <lineage>
        <taxon>Bacteria</taxon>
        <taxon>Pseudomonadati</taxon>
        <taxon>Pseudomonadota</taxon>
        <taxon>Gammaproteobacteria</taxon>
        <taxon>Enterobacterales</taxon>
        <taxon>Morganellaceae</taxon>
        <taxon>Proteus</taxon>
    </lineage>
</organism>
<sequence>MMSIKTDNIRLNKGLITEKHSESKTVFSKKLSSLSTTIALLHLEKEQLSPEKLSKIKQKLADFYHLDCKEFIELKDDLKESLKIKTDKSINTLEDEKEEEIDYSNIEGLLLTQRKIYSQICDFEKENKIEKKVFFRYEKNKTNKANESVIENDLNKKINFESNKLKAIDIFKDEKEVSTHFNDLTTNMHKDKIIQKLEKRKNTDKIQENIYSKPYLDKLKTNNIKNKIELKHEKDLINIKNSVVFEKSKSSKEIDHLDSKNINKNTLLINVENKNSNIESLYKEKAKENVSDVIPFNSIKPEYQQMLPEPLSDRKILDIPAFSLLYKRVSALSQPPSITYIFKKWGNELHQMKVNFDTDKKIQLIASTGRVYQSSLENFSQYQGRLSLSLENDNNHWHINAIDPSSDNKEDEK</sequence>
<evidence type="ECO:0000313" key="1">
    <source>
        <dbReference type="EMBL" id="MBG2915640.1"/>
    </source>
</evidence>
<proteinExistence type="predicted"/>
<name>A0A8I0WTX1_9GAMM</name>
<protein>
    <recommendedName>
        <fullName evidence="5">Type III secretion system protein</fullName>
    </recommendedName>
</protein>
<keyword evidence="3" id="KW-1185">Reference proteome</keyword>
<dbReference type="Proteomes" id="UP000612266">
    <property type="component" value="Unassembled WGS sequence"/>
</dbReference>
<gene>
    <name evidence="2" type="ORF">GTH23_18960</name>
    <name evidence="1" type="ORF">I4901_14835</name>
</gene>
<accession>A0A8I0WTX1</accession>
<evidence type="ECO:0000313" key="3">
    <source>
        <dbReference type="Proteomes" id="UP000501338"/>
    </source>
</evidence>
<dbReference type="AlphaFoldDB" id="A0A8I0WTX1"/>